<evidence type="ECO:0000256" key="8">
    <source>
        <dbReference type="SAM" id="SignalP"/>
    </source>
</evidence>
<evidence type="ECO:0000256" key="1">
    <source>
        <dbReference type="ARBA" id="ARBA00004651"/>
    </source>
</evidence>
<organism evidence="10 11">
    <name type="scientific">Kiritimatiella glycovorans</name>
    <dbReference type="NCBI Taxonomy" id="1307763"/>
    <lineage>
        <taxon>Bacteria</taxon>
        <taxon>Pseudomonadati</taxon>
        <taxon>Kiritimatiellota</taxon>
        <taxon>Kiritimatiellia</taxon>
        <taxon>Kiritimatiellales</taxon>
        <taxon>Kiritimatiellaceae</taxon>
        <taxon>Kiritimatiella</taxon>
    </lineage>
</organism>
<reference evidence="10 11" key="2">
    <citation type="journal article" date="2016" name="ISME J.">
        <title>Characterization of the first cultured representative of Verrucomicrobia subdivision 5 indicates the proposal of a novel phylum.</title>
        <authorList>
            <person name="Spring S."/>
            <person name="Bunk B."/>
            <person name="Sproer C."/>
            <person name="Schumann P."/>
            <person name="Rohde M."/>
            <person name="Tindall B.J."/>
            <person name="Klenk H.P."/>
        </authorList>
    </citation>
    <scope>NUCLEOTIDE SEQUENCE [LARGE SCALE GENOMIC DNA]</scope>
    <source>
        <strain evidence="10 11">L21-Fru-AB</strain>
    </source>
</reference>
<dbReference type="PANTHER" id="PTHR30625:SF17">
    <property type="entry name" value="TOLQ-RELATED"/>
    <property type="match status" value="1"/>
</dbReference>
<evidence type="ECO:0000256" key="2">
    <source>
        <dbReference type="ARBA" id="ARBA00022475"/>
    </source>
</evidence>
<evidence type="ECO:0000256" key="7">
    <source>
        <dbReference type="SAM" id="Phobius"/>
    </source>
</evidence>
<keyword evidence="6" id="KW-0813">Transport</keyword>
<evidence type="ECO:0000313" key="11">
    <source>
        <dbReference type="Proteomes" id="UP000035268"/>
    </source>
</evidence>
<feature type="transmembrane region" description="Helical" evidence="7">
    <location>
        <begin position="54"/>
        <end position="78"/>
    </location>
</feature>
<evidence type="ECO:0000313" key="10">
    <source>
        <dbReference type="EMBL" id="AKJ64099.1"/>
    </source>
</evidence>
<dbReference type="RefSeq" id="WP_052881465.1">
    <property type="nucleotide sequence ID" value="NZ_CP010904.1"/>
</dbReference>
<keyword evidence="11" id="KW-1185">Reference proteome</keyword>
<feature type="transmembrane region" description="Helical" evidence="7">
    <location>
        <begin position="203"/>
        <end position="224"/>
    </location>
</feature>
<keyword evidence="5 7" id="KW-0472">Membrane</keyword>
<sequence precursor="true">MYKTKDTRRMTKAFFAVMALVLFAAAAAWAQEEGAAAEDPEKMLTLWDMIKAGGWAMVPLLLCSLATVTFIVQNALVLSEKKMLRPDLVPGLKRKMADKDLAGVKEVCSSERSLLTDVLGAGLERCGGADDLEMENVKEAIDEAGTEQMATYMKPINYLSIIGAVSPMLGLLGTVIGMVKAFQTIGTQGMGRPEMLAANIGEALITTATGLIIAIPAMLFYFFFRNNFTKYMATMGRTVGGMLDALCTGRVPEEEGLEEAAAEGETETA</sequence>
<keyword evidence="2" id="KW-1003">Cell membrane</keyword>
<feature type="domain" description="MotA/TolQ/ExbB proton channel" evidence="9">
    <location>
        <begin position="113"/>
        <end position="235"/>
    </location>
</feature>
<dbReference type="InterPro" id="IPR050790">
    <property type="entry name" value="ExbB/TolQ_transport"/>
</dbReference>
<gene>
    <name evidence="10" type="primary">exbB_3</name>
    <name evidence="10" type="ORF">L21SP4_00836</name>
</gene>
<reference evidence="11" key="1">
    <citation type="submission" date="2015-02" db="EMBL/GenBank/DDBJ databases">
        <title>Description and complete genome sequence of the first cultured representative of the subdivision 5 of the Verrucomicrobia phylum.</title>
        <authorList>
            <person name="Spring S."/>
            <person name="Bunk B."/>
            <person name="Sproer C."/>
            <person name="Klenk H.-P."/>
        </authorList>
    </citation>
    <scope>NUCLEOTIDE SEQUENCE [LARGE SCALE GENOMIC DNA]</scope>
    <source>
        <strain evidence="11">L21-Fru-AB</strain>
    </source>
</reference>
<evidence type="ECO:0000256" key="4">
    <source>
        <dbReference type="ARBA" id="ARBA00022989"/>
    </source>
</evidence>
<dbReference type="STRING" id="1307763.L21SP4_00836"/>
<name>A0A0G3EIV4_9BACT</name>
<dbReference type="PANTHER" id="PTHR30625">
    <property type="entry name" value="PROTEIN TOLQ"/>
    <property type="match status" value="1"/>
</dbReference>
<dbReference type="Proteomes" id="UP000035268">
    <property type="component" value="Chromosome"/>
</dbReference>
<feature type="chain" id="PRO_5005184250" evidence="8">
    <location>
        <begin position="31"/>
        <end position="269"/>
    </location>
</feature>
<keyword evidence="6" id="KW-0653">Protein transport</keyword>
<feature type="transmembrane region" description="Helical" evidence="7">
    <location>
        <begin position="158"/>
        <end position="183"/>
    </location>
</feature>
<dbReference type="GO" id="GO:0017038">
    <property type="term" value="P:protein import"/>
    <property type="evidence" value="ECO:0007669"/>
    <property type="project" value="TreeGrafter"/>
</dbReference>
<dbReference type="KEGG" id="vbl:L21SP4_00836"/>
<evidence type="ECO:0000256" key="5">
    <source>
        <dbReference type="ARBA" id="ARBA00023136"/>
    </source>
</evidence>
<feature type="signal peptide" evidence="8">
    <location>
        <begin position="1"/>
        <end position="30"/>
    </location>
</feature>
<evidence type="ECO:0000256" key="3">
    <source>
        <dbReference type="ARBA" id="ARBA00022692"/>
    </source>
</evidence>
<keyword evidence="8" id="KW-0732">Signal</keyword>
<dbReference type="EMBL" id="CP010904">
    <property type="protein sequence ID" value="AKJ64099.1"/>
    <property type="molecule type" value="Genomic_DNA"/>
</dbReference>
<dbReference type="GO" id="GO:0005886">
    <property type="term" value="C:plasma membrane"/>
    <property type="evidence" value="ECO:0007669"/>
    <property type="project" value="UniProtKB-SubCell"/>
</dbReference>
<keyword evidence="4 7" id="KW-1133">Transmembrane helix</keyword>
<protein>
    <submittedName>
        <fullName evidence="10">Biopolymer transport protein ExbB</fullName>
    </submittedName>
</protein>
<comment type="subcellular location">
    <subcellularLocation>
        <location evidence="1">Cell membrane</location>
        <topology evidence="1">Multi-pass membrane protein</topology>
    </subcellularLocation>
    <subcellularLocation>
        <location evidence="6">Membrane</location>
        <topology evidence="6">Multi-pass membrane protein</topology>
    </subcellularLocation>
</comment>
<dbReference type="PATRIC" id="fig|1609981.3.peg.872"/>
<dbReference type="OrthoDB" id="4045at2"/>
<keyword evidence="3 7" id="KW-0812">Transmembrane</keyword>
<proteinExistence type="inferred from homology"/>
<dbReference type="InterPro" id="IPR002898">
    <property type="entry name" value="MotA_ExbB_proton_chnl"/>
</dbReference>
<comment type="similarity">
    <text evidence="6">Belongs to the exbB/tolQ family.</text>
</comment>
<dbReference type="Pfam" id="PF01618">
    <property type="entry name" value="MotA_ExbB"/>
    <property type="match status" value="1"/>
</dbReference>
<evidence type="ECO:0000256" key="6">
    <source>
        <dbReference type="RuleBase" id="RU004057"/>
    </source>
</evidence>
<evidence type="ECO:0000259" key="9">
    <source>
        <dbReference type="Pfam" id="PF01618"/>
    </source>
</evidence>
<accession>A0A0G3EIV4</accession>
<dbReference type="AlphaFoldDB" id="A0A0G3EIV4"/>